<feature type="compositionally biased region" description="Low complexity" evidence="1">
    <location>
        <begin position="80"/>
        <end position="94"/>
    </location>
</feature>
<sequence precursor="true">MKKRITRICILTVCIIPLACGQQNLAASVLASTPAQSLQSHAHLPVLPSILSGTDSAILSLPSIKNSSPWSELPGIITPDTNTLDTSDTNTLDTSDTKETEQENGTPLNESGSLSDLDYPFQKEYTDQILLSFQGQLLVIQQDHNALSLYLYDPLKNKILHTAAITGAIHLDKQNIAVSKKELRLFDSDSQEFIYLNSRLKETGRISLLEPCIRTPLITEDKKWIYYFASDGSGLKELSTADQSLRPIKSGLVENNFCTTLQLLSDGKILAVNGTGSEQNSYVTNFIDISANEILRTIPGSIQLTSQNDSFGALYQDGLMEALYQIPDSKPEIRELVLDDPLGYGNLMFDLDNRLALTSIQKLQESTSDYGSCELYYYDLDTGKNTYKTSFSLQSGSEQFVGSPQDLVYLPSIHMAVFQFKHNYSHIVLWDLNQKTELTQDSADYTTKYYFSDQPDMEGIQALKDRAEILGKQYGVNIFLADDCKREFPGYHVEPVYQTRLLKESLSLLEKALSSYPDDFFEQLNTTETGKLGIYIAGNFSTVGNNNPDHANGVYFYEDGSQYLVLNASNFSSLESTIYHEISHAIDRYAKIAGPGKGLNDYEDDVFNQLNPSGFSYDYSYRTNEDKKDLDFTAASQSGNIYFIDYYSKSFPSEDRARIMENAMHPQGIDYFQYPPLRKKLEYMSHFLRQIFDTGKWELQTAWEKTP</sequence>
<feature type="chain" id="PRO_5020699506" evidence="2">
    <location>
        <begin position="27"/>
        <end position="707"/>
    </location>
</feature>
<dbReference type="GO" id="GO:0008237">
    <property type="term" value="F:metallopeptidase activity"/>
    <property type="evidence" value="ECO:0007669"/>
    <property type="project" value="InterPro"/>
</dbReference>
<dbReference type="STRING" id="180332.GCA_000797495_02310"/>
<protein>
    <submittedName>
        <fullName evidence="3">Uncharacterized protein</fullName>
    </submittedName>
</protein>
<feature type="compositionally biased region" description="Polar residues" evidence="1">
    <location>
        <begin position="103"/>
        <end position="113"/>
    </location>
</feature>
<dbReference type="Gene3D" id="3.40.390.10">
    <property type="entry name" value="Collagenase (Catalytic Domain)"/>
    <property type="match status" value="1"/>
</dbReference>
<dbReference type="AlphaFoldDB" id="A0A4U8Q1U1"/>
<keyword evidence="4" id="KW-1185">Reference proteome</keyword>
<dbReference type="RefSeq" id="WP_138004045.1">
    <property type="nucleotide sequence ID" value="NZ_QGQD01000107.1"/>
</dbReference>
<feature type="signal peptide" evidence="2">
    <location>
        <begin position="1"/>
        <end position="26"/>
    </location>
</feature>
<organism evidence="3 4">
    <name type="scientific">Robinsoniella peoriensis</name>
    <dbReference type="NCBI Taxonomy" id="180332"/>
    <lineage>
        <taxon>Bacteria</taxon>
        <taxon>Bacillati</taxon>
        <taxon>Bacillota</taxon>
        <taxon>Clostridia</taxon>
        <taxon>Lachnospirales</taxon>
        <taxon>Lachnospiraceae</taxon>
        <taxon>Robinsoniella</taxon>
    </lineage>
</organism>
<accession>A0A4U8Q1U1</accession>
<feature type="region of interest" description="Disordered" evidence="1">
    <location>
        <begin position="75"/>
        <end position="113"/>
    </location>
</feature>
<gene>
    <name evidence="3" type="ORF">DSM106044_05205</name>
</gene>
<dbReference type="Proteomes" id="UP000306509">
    <property type="component" value="Unassembled WGS sequence"/>
</dbReference>
<dbReference type="SUPFAM" id="SSF82171">
    <property type="entry name" value="DPP6 N-terminal domain-like"/>
    <property type="match status" value="1"/>
</dbReference>
<proteinExistence type="predicted"/>
<dbReference type="EMBL" id="QGQD01000107">
    <property type="protein sequence ID" value="TLC97842.1"/>
    <property type="molecule type" value="Genomic_DNA"/>
</dbReference>
<keyword evidence="2" id="KW-0732">Signal</keyword>
<evidence type="ECO:0000256" key="1">
    <source>
        <dbReference type="SAM" id="MobiDB-lite"/>
    </source>
</evidence>
<reference evidence="3 4" key="1">
    <citation type="journal article" date="2019" name="Anaerobe">
        <title>Detection of Robinsoniella peoriensis in multiple bone samples of a trauma patient.</title>
        <authorList>
            <person name="Schrottner P."/>
            <person name="Hartwich K."/>
            <person name="Bunk B."/>
            <person name="Schober I."/>
            <person name="Helbig S."/>
            <person name="Rudolph W.W."/>
            <person name="Gunzer F."/>
        </authorList>
    </citation>
    <scope>NUCLEOTIDE SEQUENCE [LARGE SCALE GENOMIC DNA]</scope>
    <source>
        <strain evidence="3 4">DSM 106044</strain>
    </source>
</reference>
<comment type="caution">
    <text evidence="3">The sequence shown here is derived from an EMBL/GenBank/DDBJ whole genome shotgun (WGS) entry which is preliminary data.</text>
</comment>
<evidence type="ECO:0000256" key="2">
    <source>
        <dbReference type="SAM" id="SignalP"/>
    </source>
</evidence>
<name>A0A4U8Q1U1_9FIRM</name>
<evidence type="ECO:0000313" key="4">
    <source>
        <dbReference type="Proteomes" id="UP000306509"/>
    </source>
</evidence>
<evidence type="ECO:0000313" key="3">
    <source>
        <dbReference type="EMBL" id="TLC97842.1"/>
    </source>
</evidence>
<dbReference type="InterPro" id="IPR024079">
    <property type="entry name" value="MetalloPept_cat_dom_sf"/>
</dbReference>